<evidence type="ECO:0000313" key="2">
    <source>
        <dbReference type="Proteomes" id="UP000037046"/>
    </source>
</evidence>
<sequence>MKPLKNSSDIYMFSDEVIDFVRNYYAQDFDLYAKVMETFDTSPSRA</sequence>
<accession>A0A0L6CQC7</accession>
<protein>
    <submittedName>
        <fullName evidence="1">Uncharacterized protein</fullName>
    </submittedName>
</protein>
<dbReference type="PATRIC" id="fig|74031.6.peg.3696"/>
<comment type="caution">
    <text evidence="1">The sequence shown here is derived from an EMBL/GenBank/DDBJ whole genome shotgun (WGS) entry which is preliminary data.</text>
</comment>
<gene>
    <name evidence="1" type="ORF">ROTO_35970</name>
</gene>
<evidence type="ECO:0000313" key="1">
    <source>
        <dbReference type="EMBL" id="KNX39870.1"/>
    </source>
</evidence>
<reference evidence="2" key="1">
    <citation type="submission" date="2015-07" db="EMBL/GenBank/DDBJ databases">
        <title>Draft Genome Sequence of Roseovarius tolerans EL-164, a producer of N-Acylated Alanine Methyl Esters (NAMEs).</title>
        <authorList>
            <person name="Voget S."/>
            <person name="Bruns H."/>
            <person name="Wagner-Doebler I."/>
            <person name="Schulz S."/>
            <person name="Daniel R."/>
        </authorList>
    </citation>
    <scope>NUCLEOTIDE SEQUENCE [LARGE SCALE GENOMIC DNA]</scope>
    <source>
        <strain evidence="2">EL-164</strain>
    </source>
</reference>
<keyword evidence="2" id="KW-1185">Reference proteome</keyword>
<proteinExistence type="predicted"/>
<name>A0A0L6CQC7_9RHOB</name>
<dbReference type="EMBL" id="LGVV01000092">
    <property type="protein sequence ID" value="KNX39870.1"/>
    <property type="molecule type" value="Genomic_DNA"/>
</dbReference>
<organism evidence="1 2">
    <name type="scientific">Roseovarius tolerans</name>
    <dbReference type="NCBI Taxonomy" id="74031"/>
    <lineage>
        <taxon>Bacteria</taxon>
        <taxon>Pseudomonadati</taxon>
        <taxon>Pseudomonadota</taxon>
        <taxon>Alphaproteobacteria</taxon>
        <taxon>Rhodobacterales</taxon>
        <taxon>Roseobacteraceae</taxon>
        <taxon>Roseovarius</taxon>
    </lineage>
</organism>
<dbReference type="Proteomes" id="UP000037046">
    <property type="component" value="Unassembled WGS sequence"/>
</dbReference>
<dbReference type="AlphaFoldDB" id="A0A0L6CQC7"/>